<keyword evidence="1" id="KW-1133">Transmembrane helix</keyword>
<sequence>MSTNVQILSWMIAEEDIRDQLNYLFAKGKFKDIVIQFQPLYFGMFRSLINAVVYSMIFFVNARNGYYRTQGREE</sequence>
<accession>E9HH78</accession>
<evidence type="ECO:0000313" key="2">
    <source>
        <dbReference type="EMBL" id="EFX68893.1"/>
    </source>
</evidence>
<dbReference type="KEGG" id="dpx:DAPPUDRAFT_259418"/>
<dbReference type="Proteomes" id="UP000000305">
    <property type="component" value="Unassembled WGS sequence"/>
</dbReference>
<dbReference type="AlphaFoldDB" id="E9HH78"/>
<dbReference type="EMBL" id="GL732646">
    <property type="protein sequence ID" value="EFX68893.1"/>
    <property type="molecule type" value="Genomic_DNA"/>
</dbReference>
<keyword evidence="1" id="KW-0812">Transmembrane</keyword>
<keyword evidence="1" id="KW-0472">Membrane</keyword>
<gene>
    <name evidence="2" type="ORF">DAPPUDRAFT_259418</name>
</gene>
<reference evidence="2 3" key="1">
    <citation type="journal article" date="2011" name="Science">
        <title>The ecoresponsive genome of Daphnia pulex.</title>
        <authorList>
            <person name="Colbourne J.K."/>
            <person name="Pfrender M.E."/>
            <person name="Gilbert D."/>
            <person name="Thomas W.K."/>
            <person name="Tucker A."/>
            <person name="Oakley T.H."/>
            <person name="Tokishita S."/>
            <person name="Aerts A."/>
            <person name="Arnold G.J."/>
            <person name="Basu M.K."/>
            <person name="Bauer D.J."/>
            <person name="Caceres C.E."/>
            <person name="Carmel L."/>
            <person name="Casola C."/>
            <person name="Choi J.H."/>
            <person name="Detter J.C."/>
            <person name="Dong Q."/>
            <person name="Dusheyko S."/>
            <person name="Eads B.D."/>
            <person name="Frohlich T."/>
            <person name="Geiler-Samerotte K.A."/>
            <person name="Gerlach D."/>
            <person name="Hatcher P."/>
            <person name="Jogdeo S."/>
            <person name="Krijgsveld J."/>
            <person name="Kriventseva E.V."/>
            <person name="Kultz D."/>
            <person name="Laforsch C."/>
            <person name="Lindquist E."/>
            <person name="Lopez J."/>
            <person name="Manak J.R."/>
            <person name="Muller J."/>
            <person name="Pangilinan J."/>
            <person name="Patwardhan R.P."/>
            <person name="Pitluck S."/>
            <person name="Pritham E.J."/>
            <person name="Rechtsteiner A."/>
            <person name="Rho M."/>
            <person name="Rogozin I.B."/>
            <person name="Sakarya O."/>
            <person name="Salamov A."/>
            <person name="Schaack S."/>
            <person name="Shapiro H."/>
            <person name="Shiga Y."/>
            <person name="Skalitzky C."/>
            <person name="Smith Z."/>
            <person name="Souvorov A."/>
            <person name="Sung W."/>
            <person name="Tang Z."/>
            <person name="Tsuchiya D."/>
            <person name="Tu H."/>
            <person name="Vos H."/>
            <person name="Wang M."/>
            <person name="Wolf Y.I."/>
            <person name="Yamagata H."/>
            <person name="Yamada T."/>
            <person name="Ye Y."/>
            <person name="Shaw J.R."/>
            <person name="Andrews J."/>
            <person name="Crease T.J."/>
            <person name="Tang H."/>
            <person name="Lucas S.M."/>
            <person name="Robertson H.M."/>
            <person name="Bork P."/>
            <person name="Koonin E.V."/>
            <person name="Zdobnov E.M."/>
            <person name="Grigoriev I.V."/>
            <person name="Lynch M."/>
            <person name="Boore J.L."/>
        </authorList>
    </citation>
    <scope>NUCLEOTIDE SEQUENCE [LARGE SCALE GENOMIC DNA]</scope>
</reference>
<name>E9HH78_DAPPU</name>
<keyword evidence="3" id="KW-1185">Reference proteome</keyword>
<proteinExistence type="predicted"/>
<evidence type="ECO:0000313" key="3">
    <source>
        <dbReference type="Proteomes" id="UP000000305"/>
    </source>
</evidence>
<organism evidence="2 3">
    <name type="scientific">Daphnia pulex</name>
    <name type="common">Water flea</name>
    <dbReference type="NCBI Taxonomy" id="6669"/>
    <lineage>
        <taxon>Eukaryota</taxon>
        <taxon>Metazoa</taxon>
        <taxon>Ecdysozoa</taxon>
        <taxon>Arthropoda</taxon>
        <taxon>Crustacea</taxon>
        <taxon>Branchiopoda</taxon>
        <taxon>Diplostraca</taxon>
        <taxon>Cladocera</taxon>
        <taxon>Anomopoda</taxon>
        <taxon>Daphniidae</taxon>
        <taxon>Daphnia</taxon>
    </lineage>
</organism>
<protein>
    <submittedName>
        <fullName evidence="2">Uncharacterized protein</fullName>
    </submittedName>
</protein>
<dbReference type="HOGENOM" id="CLU_2690309_0_0_1"/>
<dbReference type="InParanoid" id="E9HH78"/>
<evidence type="ECO:0000256" key="1">
    <source>
        <dbReference type="SAM" id="Phobius"/>
    </source>
</evidence>
<feature type="transmembrane region" description="Helical" evidence="1">
    <location>
        <begin position="40"/>
        <end position="62"/>
    </location>
</feature>